<dbReference type="AlphaFoldDB" id="A0A4R6P6I4"/>
<accession>A0A4R6P6I4</accession>
<dbReference type="RefSeq" id="WP_133539812.1">
    <property type="nucleotide sequence ID" value="NZ_SNXI01000008.1"/>
</dbReference>
<gene>
    <name evidence="3" type="ORF">DEU29_10898</name>
</gene>
<dbReference type="Gene3D" id="3.40.50.300">
    <property type="entry name" value="P-loop containing nucleotide triphosphate hydrolases"/>
    <property type="match status" value="1"/>
</dbReference>
<dbReference type="InterPro" id="IPR027417">
    <property type="entry name" value="P-loop_NTPase"/>
</dbReference>
<keyword evidence="1" id="KW-0472">Membrane</keyword>
<dbReference type="PANTHER" id="PTHR35894">
    <property type="entry name" value="GENERAL SECRETION PATHWAY PROTEIN A-RELATED"/>
    <property type="match status" value="1"/>
</dbReference>
<feature type="transmembrane region" description="Helical" evidence="1">
    <location>
        <begin position="278"/>
        <end position="297"/>
    </location>
</feature>
<keyword evidence="1" id="KW-0812">Transmembrane</keyword>
<dbReference type="SUPFAM" id="SSF52540">
    <property type="entry name" value="P-loop containing nucleoside triphosphate hydrolases"/>
    <property type="match status" value="1"/>
</dbReference>
<dbReference type="InterPro" id="IPR052026">
    <property type="entry name" value="ExeA_AAA_ATPase_DNA-bind"/>
</dbReference>
<evidence type="ECO:0000256" key="1">
    <source>
        <dbReference type="SAM" id="Phobius"/>
    </source>
</evidence>
<keyword evidence="1" id="KW-1133">Transmembrane helix</keyword>
<evidence type="ECO:0000313" key="4">
    <source>
        <dbReference type="Proteomes" id="UP000295531"/>
    </source>
</evidence>
<reference evidence="3 4" key="1">
    <citation type="submission" date="2019-03" db="EMBL/GenBank/DDBJ databases">
        <title>Freshwater and sediment microbial communities from various areas in North America, analyzing microbe dynamics in response to fracking.</title>
        <authorList>
            <person name="Lamendella R."/>
        </authorList>
    </citation>
    <scope>NUCLEOTIDE SEQUENCE [LARGE SCALE GENOMIC DNA]</scope>
    <source>
        <strain evidence="3 4">18_TX</strain>
    </source>
</reference>
<feature type="domain" description="AAA+ ATPase" evidence="2">
    <location>
        <begin position="42"/>
        <end position="182"/>
    </location>
</feature>
<dbReference type="OrthoDB" id="9780149at2"/>
<dbReference type="GO" id="GO:0016887">
    <property type="term" value="F:ATP hydrolysis activity"/>
    <property type="evidence" value="ECO:0007669"/>
    <property type="project" value="InterPro"/>
</dbReference>
<dbReference type="InterPro" id="IPR049945">
    <property type="entry name" value="AAA_22"/>
</dbReference>
<evidence type="ECO:0000259" key="2">
    <source>
        <dbReference type="SMART" id="SM00382"/>
    </source>
</evidence>
<keyword evidence="4" id="KW-1185">Reference proteome</keyword>
<dbReference type="Proteomes" id="UP000295531">
    <property type="component" value="Unassembled WGS sequence"/>
</dbReference>
<dbReference type="PANTHER" id="PTHR35894:SF7">
    <property type="entry name" value="GENERAL SECRETION PATHWAY PROTEIN A-RELATED"/>
    <property type="match status" value="1"/>
</dbReference>
<dbReference type="Pfam" id="PF13401">
    <property type="entry name" value="AAA_22"/>
    <property type="match status" value="1"/>
</dbReference>
<name>A0A4R6P6I4_9GAMM</name>
<dbReference type="CDD" id="cd00009">
    <property type="entry name" value="AAA"/>
    <property type="match status" value="1"/>
</dbReference>
<sequence length="307" mass="34741">MYLYHYGLQQLPFTITPNTQFYCDLKSHQQAAKVVLTALKTGEGFIKVTGEVGTGKTLLCRRLLNDIPDFFKTAYVPDSYLNPEELRRAIAQELEVDTQSIEGQHQLARALQQRLLDINQAGHAVVLLIDEAQALPEESLEAVRLLSNLETQSRKLLHIVLVGQPELDERLKQHHFRQLRQRISFSYQLTAMNAQETAQYIGHRMSVAGYNGAPIFPAKVVTAIYECSRGIPRLVNMLCHKMLLLAYGEGRHQLTLNHVRLAAEDTDDVTYRSRAKRLVLWSIFLLLGLSIAAGALFSDYLPWEALS</sequence>
<comment type="caution">
    <text evidence="3">The sequence shown here is derived from an EMBL/GenBank/DDBJ whole genome shotgun (WGS) entry which is preliminary data.</text>
</comment>
<evidence type="ECO:0000313" key="3">
    <source>
        <dbReference type="EMBL" id="TDP32753.1"/>
    </source>
</evidence>
<organism evidence="3 4">
    <name type="scientific">Idiomarina aquatica</name>
    <dbReference type="NCBI Taxonomy" id="1327752"/>
    <lineage>
        <taxon>Bacteria</taxon>
        <taxon>Pseudomonadati</taxon>
        <taxon>Pseudomonadota</taxon>
        <taxon>Gammaproteobacteria</taxon>
        <taxon>Alteromonadales</taxon>
        <taxon>Idiomarinaceae</taxon>
        <taxon>Idiomarina</taxon>
    </lineage>
</organism>
<proteinExistence type="predicted"/>
<dbReference type="InterPro" id="IPR003593">
    <property type="entry name" value="AAA+_ATPase"/>
</dbReference>
<protein>
    <submittedName>
        <fullName evidence="3">MSHA biogenesis protein MshM</fullName>
    </submittedName>
</protein>
<dbReference type="SMART" id="SM00382">
    <property type="entry name" value="AAA"/>
    <property type="match status" value="1"/>
</dbReference>
<dbReference type="EMBL" id="SNXI01000008">
    <property type="protein sequence ID" value="TDP32753.1"/>
    <property type="molecule type" value="Genomic_DNA"/>
</dbReference>